<feature type="region of interest" description="Disordered" evidence="1">
    <location>
        <begin position="93"/>
        <end position="127"/>
    </location>
</feature>
<reference evidence="3" key="1">
    <citation type="journal article" date="2019" name="Int. J. Syst. Evol. Microbiol.">
        <title>The Global Catalogue of Microorganisms (GCM) 10K type strain sequencing project: providing services to taxonomists for standard genome sequencing and annotation.</title>
        <authorList>
            <consortium name="The Broad Institute Genomics Platform"/>
            <consortium name="The Broad Institute Genome Sequencing Center for Infectious Disease"/>
            <person name="Wu L."/>
            <person name="Ma J."/>
        </authorList>
    </citation>
    <scope>NUCLEOTIDE SEQUENCE [LARGE SCALE GENOMIC DNA]</scope>
    <source>
        <strain evidence="3">CGMCC 1.1927</strain>
    </source>
</reference>
<dbReference type="Proteomes" id="UP000596938">
    <property type="component" value="Unassembled WGS sequence"/>
</dbReference>
<sequence>MYPNSSDTPSARGQELVPFKPQDDVLEGVIVDGQIPRFTPGGRSRPARGYYYEPLDMDAFARGMQSFAVKLAEGFEAMTVGLVKFAEAAREAGLVPEEPPTDPRARALWMKQHRNHGPEQPKNWRKR</sequence>
<proteinExistence type="predicted"/>
<evidence type="ECO:0000256" key="1">
    <source>
        <dbReference type="SAM" id="MobiDB-lite"/>
    </source>
</evidence>
<keyword evidence="3" id="KW-1185">Reference proteome</keyword>
<dbReference type="RefSeq" id="WP_188813757.1">
    <property type="nucleotide sequence ID" value="NZ_BAAAWV010000001.1"/>
</dbReference>
<organism evidence="2 3">
    <name type="scientific">Pseudarthrobacter polychromogenes</name>
    <dbReference type="NCBI Taxonomy" id="1676"/>
    <lineage>
        <taxon>Bacteria</taxon>
        <taxon>Bacillati</taxon>
        <taxon>Actinomycetota</taxon>
        <taxon>Actinomycetes</taxon>
        <taxon>Micrococcales</taxon>
        <taxon>Micrococcaceae</taxon>
        <taxon>Pseudarthrobacter</taxon>
    </lineage>
</organism>
<evidence type="ECO:0008006" key="4">
    <source>
        <dbReference type="Google" id="ProtNLM"/>
    </source>
</evidence>
<name>A0ABQ1Y2F6_9MICC</name>
<evidence type="ECO:0000313" key="3">
    <source>
        <dbReference type="Proteomes" id="UP000596938"/>
    </source>
</evidence>
<protein>
    <recommendedName>
        <fullName evidence="4">Centromere-binding protein ParB C-terminal domain-containing protein</fullName>
    </recommendedName>
</protein>
<accession>A0ABQ1Y2F6</accession>
<comment type="caution">
    <text evidence="2">The sequence shown here is derived from an EMBL/GenBank/DDBJ whole genome shotgun (WGS) entry which is preliminary data.</text>
</comment>
<evidence type="ECO:0000313" key="2">
    <source>
        <dbReference type="EMBL" id="GGH10226.1"/>
    </source>
</evidence>
<dbReference type="EMBL" id="BMKU01000019">
    <property type="protein sequence ID" value="GGH10226.1"/>
    <property type="molecule type" value="Genomic_DNA"/>
</dbReference>
<gene>
    <name evidence="2" type="ORF">GCM10011577_38930</name>
</gene>